<keyword evidence="2" id="KW-1185">Reference proteome</keyword>
<sequence length="95" mass="10869">MQALRNLQPRANSDDISWRIGIFAIERLRPDPNNWLAPSALWTEYSLWCRKKDVQPLPVANFLQKFDEAATILGVRKLRAGDEVGYARIAFKPTA</sequence>
<gene>
    <name evidence="1" type="ORF">SAMN04488557_0316</name>
</gene>
<reference evidence="2" key="1">
    <citation type="submission" date="2016-10" db="EMBL/GenBank/DDBJ databases">
        <authorList>
            <person name="Varghese N."/>
            <person name="Submissions S."/>
        </authorList>
    </citation>
    <scope>NUCLEOTIDE SEQUENCE [LARGE SCALE GENOMIC DNA]</scope>
    <source>
        <strain evidence="2">DSM 1565</strain>
    </source>
</reference>
<dbReference type="OrthoDB" id="7933536at2"/>
<dbReference type="RefSeq" id="WP_092863262.1">
    <property type="nucleotide sequence ID" value="NZ_FPCH01000001.1"/>
</dbReference>
<proteinExistence type="predicted"/>
<dbReference type="AlphaFoldDB" id="A0A1I7MUJ6"/>
<protein>
    <recommendedName>
        <fullName evidence="3">DNA primase/nucleoside triphosphatase C-terminal domain-containing protein</fullName>
    </recommendedName>
</protein>
<evidence type="ECO:0000313" key="2">
    <source>
        <dbReference type="Proteomes" id="UP000199423"/>
    </source>
</evidence>
<dbReference type="EMBL" id="FPCH01000001">
    <property type="protein sequence ID" value="SFV26079.1"/>
    <property type="molecule type" value="Genomic_DNA"/>
</dbReference>
<organism evidence="1 2">
    <name type="scientific">Hyphomicrobium facile</name>
    <dbReference type="NCBI Taxonomy" id="51670"/>
    <lineage>
        <taxon>Bacteria</taxon>
        <taxon>Pseudomonadati</taxon>
        <taxon>Pseudomonadota</taxon>
        <taxon>Alphaproteobacteria</taxon>
        <taxon>Hyphomicrobiales</taxon>
        <taxon>Hyphomicrobiaceae</taxon>
        <taxon>Hyphomicrobium</taxon>
    </lineage>
</organism>
<name>A0A1I7MUJ6_9HYPH</name>
<dbReference type="Proteomes" id="UP000199423">
    <property type="component" value="Unassembled WGS sequence"/>
</dbReference>
<accession>A0A1I7MUJ6</accession>
<evidence type="ECO:0000313" key="1">
    <source>
        <dbReference type="EMBL" id="SFV26079.1"/>
    </source>
</evidence>
<evidence type="ECO:0008006" key="3">
    <source>
        <dbReference type="Google" id="ProtNLM"/>
    </source>
</evidence>